<dbReference type="PANTHER" id="PTHR43293">
    <property type="entry name" value="ACETATE COA-TRANSFERASE YDIF"/>
    <property type="match status" value="1"/>
</dbReference>
<evidence type="ECO:0000313" key="1">
    <source>
        <dbReference type="EMBL" id="MQY43977.1"/>
    </source>
</evidence>
<comment type="caution">
    <text evidence="1">The sequence shown here is derived from an EMBL/GenBank/DDBJ whole genome shotgun (WGS) entry which is preliminary data.</text>
</comment>
<proteinExistence type="predicted"/>
<accession>A0A844AVS4</accession>
<dbReference type="EMBL" id="WIXK01000009">
    <property type="protein sequence ID" value="MQY43977.1"/>
    <property type="molecule type" value="Genomic_DNA"/>
</dbReference>
<dbReference type="Proteomes" id="UP000436694">
    <property type="component" value="Unassembled WGS sequence"/>
</dbReference>
<name>A0A844AVS4_9RHOB</name>
<evidence type="ECO:0000313" key="2">
    <source>
        <dbReference type="Proteomes" id="UP000436694"/>
    </source>
</evidence>
<protein>
    <submittedName>
        <fullName evidence="1">Uncharacterized protein</fullName>
    </submittedName>
</protein>
<dbReference type="PANTHER" id="PTHR43293:SF1">
    <property type="entry name" value="ACETATE COA-TRANSFERASE YDIF"/>
    <property type="match status" value="1"/>
</dbReference>
<reference evidence="1 2" key="1">
    <citation type="submission" date="2019-10" db="EMBL/GenBank/DDBJ databases">
        <title>Epibacterium sp. nov., isolated from seawater.</title>
        <authorList>
            <person name="Zhang X."/>
            <person name="Li N."/>
        </authorList>
    </citation>
    <scope>NUCLEOTIDE SEQUENCE [LARGE SCALE GENOMIC DNA]</scope>
    <source>
        <strain evidence="1 2">SM1969</strain>
    </source>
</reference>
<dbReference type="AlphaFoldDB" id="A0A844AVS4"/>
<dbReference type="InterPro" id="IPR037171">
    <property type="entry name" value="NagB/RpiA_transferase-like"/>
</dbReference>
<dbReference type="GO" id="GO:0008410">
    <property type="term" value="F:CoA-transferase activity"/>
    <property type="evidence" value="ECO:0007669"/>
    <property type="project" value="InterPro"/>
</dbReference>
<dbReference type="Pfam" id="PF01144">
    <property type="entry name" value="CoA_trans"/>
    <property type="match status" value="1"/>
</dbReference>
<organism evidence="1 2">
    <name type="scientific">Tritonibacter aquimaris</name>
    <dbReference type="NCBI Taxonomy" id="2663379"/>
    <lineage>
        <taxon>Bacteria</taxon>
        <taxon>Pseudomonadati</taxon>
        <taxon>Pseudomonadota</taxon>
        <taxon>Alphaproteobacteria</taxon>
        <taxon>Rhodobacterales</taxon>
        <taxon>Paracoccaceae</taxon>
        <taxon>Tritonibacter</taxon>
    </lineage>
</organism>
<dbReference type="InterPro" id="IPR004165">
    <property type="entry name" value="CoA_trans_fam_I"/>
</dbReference>
<dbReference type="SUPFAM" id="SSF100950">
    <property type="entry name" value="NagB/RpiA/CoA transferase-like"/>
    <property type="match status" value="2"/>
</dbReference>
<gene>
    <name evidence="1" type="ORF">GG681_15125</name>
</gene>
<dbReference type="Gene3D" id="3.40.1080.10">
    <property type="entry name" value="Glutaconate Coenzyme A-transferase"/>
    <property type="match status" value="1"/>
</dbReference>
<sequence length="332" mass="36532">MLPRVGLETFVDPRNGGGAVDDISTEPQVELMESGGEEILYYPTPCLTVALLRGTTADEMGNVAMEREALVIDNLAQAMAVKNAGGVVILQVERVVLAGTFTACGFSAEIADGALKIVQEGRSRKFLEAVEQVTFSGTREARLMQSVLHVIERAVFELTTDGLRLIEVAPGADLDRDILTHMETRLIIDEIAQMGPRIFSAVEMGLRVDLLHLDLAERVALHPDGNRLFLNFEKMRIRIPRELEKVAAQATEVCKKAPGRVDVIVSYDGFSTDETLEADWARMVSGLQGQFFNKVFRHSGSAFMRMKLQEVFSSGRSHIFESSAQALAFLDS</sequence>
<keyword evidence="2" id="KW-1185">Reference proteome</keyword>